<keyword evidence="4" id="KW-1185">Reference proteome</keyword>
<evidence type="ECO:0000256" key="2">
    <source>
        <dbReference type="SAM" id="MobiDB-lite"/>
    </source>
</evidence>
<feature type="region of interest" description="Disordered" evidence="2">
    <location>
        <begin position="516"/>
        <end position="716"/>
    </location>
</feature>
<evidence type="ECO:0000256" key="1">
    <source>
        <dbReference type="SAM" id="Coils"/>
    </source>
</evidence>
<protein>
    <submittedName>
        <fullName evidence="3">BQ2448_6665 protein</fullName>
    </submittedName>
</protein>
<accession>A0A238FQF8</accession>
<gene>
    <name evidence="3" type="ORF">BQ2448_6665</name>
</gene>
<feature type="compositionally biased region" description="Acidic residues" evidence="2">
    <location>
        <begin position="696"/>
        <end position="705"/>
    </location>
</feature>
<proteinExistence type="predicted"/>
<dbReference type="AlphaFoldDB" id="A0A238FQF8"/>
<feature type="compositionally biased region" description="Acidic residues" evidence="2">
    <location>
        <begin position="557"/>
        <end position="573"/>
    </location>
</feature>
<evidence type="ECO:0000313" key="3">
    <source>
        <dbReference type="EMBL" id="SCV74233.1"/>
    </source>
</evidence>
<reference evidence="4" key="1">
    <citation type="submission" date="2016-09" db="EMBL/GenBank/DDBJ databases">
        <authorList>
            <person name="Jeantristanb JTB J.-T."/>
            <person name="Ricardo R."/>
        </authorList>
    </citation>
    <scope>NUCLEOTIDE SEQUENCE [LARGE SCALE GENOMIC DNA]</scope>
</reference>
<feature type="compositionally biased region" description="Low complexity" evidence="2">
    <location>
        <begin position="623"/>
        <end position="635"/>
    </location>
</feature>
<feature type="compositionally biased region" description="Low complexity" evidence="2">
    <location>
        <begin position="525"/>
        <end position="540"/>
    </location>
</feature>
<feature type="compositionally biased region" description="Low complexity" evidence="2">
    <location>
        <begin position="113"/>
        <end position="130"/>
    </location>
</feature>
<dbReference type="EMBL" id="FMSP01000020">
    <property type="protein sequence ID" value="SCV74233.1"/>
    <property type="molecule type" value="Genomic_DNA"/>
</dbReference>
<name>A0A238FQF8_9BASI</name>
<feature type="coiled-coil region" evidence="1">
    <location>
        <begin position="235"/>
        <end position="262"/>
    </location>
</feature>
<dbReference type="Proteomes" id="UP000198372">
    <property type="component" value="Unassembled WGS sequence"/>
</dbReference>
<feature type="compositionally biased region" description="Basic residues" evidence="2">
    <location>
        <begin position="673"/>
        <end position="683"/>
    </location>
</feature>
<dbReference type="OrthoDB" id="2537970at2759"/>
<feature type="compositionally biased region" description="Low complexity" evidence="2">
    <location>
        <begin position="584"/>
        <end position="595"/>
    </location>
</feature>
<sequence length="777" mass="84713">MIRRTYATSAELEAMSTVAQQQHEQQPHEHDPSAAAAQIKTLLDATIPEVEEEPTMAYLHLETNTVAMTVPVEKGEAVVEKEVVVDQQTSSSASAVQTEHAIIPAVPSTLRQPSLSSSLNSLPLKRPLSLIPTSDSRRASHSPDRKHRRSNSLTSDNGSLLALPVAAQLHALKARNTTLEATITNQAAQHQLAMFKATSRIASLENVIAEQQQLQSQTPTQLQQQDPTSIMSQQAAALAQDAEGWQAEAQRLQLELETLSSSQKQEHDRIAYELELEKSKKKTYRFLCAKLRSELHNRKAKEKWDLGVMDAADRARDVNEVQLEASIATLRMQVGIAKVDREELQVRRIPFFDIDTVPSEEVANLIKFRPTQETIHRQRKKISALSASRSMLLNTVNVSEATISALRSEINLARSGSTKENKALQKEVNGLKASLKEAIEREAELDNRVEEIGELKNEIKGLKAEVLRLEKGEKRSELKDAKELGEVKKSLEKERIKREKAEMEIKEIKATLKSTQAELKDAQRSAALKAQAPAQPLPSKVGRKPRALVQVASDPVEASEAEGDEEEEEEEEAAPVVKAKKASSKAAAAAAVVVANEEESDDQGGEVSKPQKSRSRSVALPQKTKTIIAAATAAADVESEREGIASKNRKMLGDKSGNTTTSPKKDDLPLQPKKMKVMVKAKTAKLGPKEALAEQAAEDEDEEETTAPKKKKKRTLFGGGGKFAWDLIENADVNSLGLPSQLSPIKGGGLGLGGTRPASTLGILGRGLTGGRKSIFS</sequence>
<keyword evidence="1" id="KW-0175">Coiled coil</keyword>
<organism evidence="3 4">
    <name type="scientific">Microbotryum intermedium</name>
    <dbReference type="NCBI Taxonomy" id="269621"/>
    <lineage>
        <taxon>Eukaryota</taxon>
        <taxon>Fungi</taxon>
        <taxon>Dikarya</taxon>
        <taxon>Basidiomycota</taxon>
        <taxon>Pucciniomycotina</taxon>
        <taxon>Microbotryomycetes</taxon>
        <taxon>Microbotryales</taxon>
        <taxon>Microbotryaceae</taxon>
        <taxon>Microbotryum</taxon>
    </lineage>
</organism>
<evidence type="ECO:0000313" key="4">
    <source>
        <dbReference type="Proteomes" id="UP000198372"/>
    </source>
</evidence>
<feature type="region of interest" description="Disordered" evidence="2">
    <location>
        <begin position="112"/>
        <end position="157"/>
    </location>
</feature>